<name>A0ABP9AMP0_9ACTN</name>
<evidence type="ECO:0000313" key="2">
    <source>
        <dbReference type="EMBL" id="GAA4783636.1"/>
    </source>
</evidence>
<evidence type="ECO:0000313" key="3">
    <source>
        <dbReference type="Proteomes" id="UP001501265"/>
    </source>
</evidence>
<accession>A0ABP9AMP0</accession>
<proteinExistence type="predicted"/>
<evidence type="ECO:0000256" key="1">
    <source>
        <dbReference type="SAM" id="MobiDB-lite"/>
    </source>
</evidence>
<dbReference type="Proteomes" id="UP001501265">
    <property type="component" value="Unassembled WGS sequence"/>
</dbReference>
<comment type="caution">
    <text evidence="2">The sequence shown here is derived from an EMBL/GenBank/DDBJ whole genome shotgun (WGS) entry which is preliminary data.</text>
</comment>
<organism evidence="2 3">
    <name type="scientific">Streptomyces ziwulingensis</name>
    <dbReference type="NCBI Taxonomy" id="1045501"/>
    <lineage>
        <taxon>Bacteria</taxon>
        <taxon>Bacillati</taxon>
        <taxon>Actinomycetota</taxon>
        <taxon>Actinomycetes</taxon>
        <taxon>Kitasatosporales</taxon>
        <taxon>Streptomycetaceae</taxon>
        <taxon>Streptomyces</taxon>
    </lineage>
</organism>
<gene>
    <name evidence="2" type="ORF">GCM10023220_03470</name>
</gene>
<protein>
    <submittedName>
        <fullName evidence="2">Uncharacterized protein</fullName>
    </submittedName>
</protein>
<feature type="region of interest" description="Disordered" evidence="1">
    <location>
        <begin position="82"/>
        <end position="107"/>
    </location>
</feature>
<dbReference type="EMBL" id="BAABIG010000004">
    <property type="protein sequence ID" value="GAA4783636.1"/>
    <property type="molecule type" value="Genomic_DNA"/>
</dbReference>
<keyword evidence="3" id="KW-1185">Reference proteome</keyword>
<sequence>MTAETTPVRSRLKRAHINCPGLRPTGFFGSGASPWGTLSLSKTEEAAAPSISIGLVMIRPFHKLEVVGVHGDPTAFARRTSCAARGGNNDEGATPTPGEPWLSAGGYRPAEQVVKGVRGAATPS</sequence>
<reference evidence="3" key="1">
    <citation type="journal article" date="2019" name="Int. J. Syst. Evol. Microbiol.">
        <title>The Global Catalogue of Microorganisms (GCM) 10K type strain sequencing project: providing services to taxonomists for standard genome sequencing and annotation.</title>
        <authorList>
            <consortium name="The Broad Institute Genomics Platform"/>
            <consortium name="The Broad Institute Genome Sequencing Center for Infectious Disease"/>
            <person name="Wu L."/>
            <person name="Ma J."/>
        </authorList>
    </citation>
    <scope>NUCLEOTIDE SEQUENCE [LARGE SCALE GENOMIC DNA]</scope>
    <source>
        <strain evidence="3">JCM 18081</strain>
    </source>
</reference>